<organism evidence="2 3">
    <name type="scientific">Pseudomonas azadiae</name>
    <dbReference type="NCBI Taxonomy" id="2843612"/>
    <lineage>
        <taxon>Bacteria</taxon>
        <taxon>Pseudomonadati</taxon>
        <taxon>Pseudomonadota</taxon>
        <taxon>Gammaproteobacteria</taxon>
        <taxon>Pseudomonadales</taxon>
        <taxon>Pseudomonadaceae</taxon>
        <taxon>Pseudomonas</taxon>
    </lineage>
</organism>
<accession>A0ABS6P3M9</accession>
<dbReference type="Pfam" id="PF00656">
    <property type="entry name" value="Peptidase_C14"/>
    <property type="match status" value="1"/>
</dbReference>
<evidence type="ECO:0000313" key="2">
    <source>
        <dbReference type="EMBL" id="MBV4455079.1"/>
    </source>
</evidence>
<evidence type="ECO:0000259" key="1">
    <source>
        <dbReference type="Pfam" id="PF00656"/>
    </source>
</evidence>
<keyword evidence="3" id="KW-1185">Reference proteome</keyword>
<comment type="caution">
    <text evidence="2">The sequence shown here is derived from an EMBL/GenBank/DDBJ whole genome shotgun (WGS) entry which is preliminary data.</text>
</comment>
<reference evidence="2" key="1">
    <citation type="submission" date="2021-06" db="EMBL/GenBank/DDBJ databases">
        <title>Updating the genus Pseudomonas: Description of 43 new species and partition of the Pseudomonas putida group.</title>
        <authorList>
            <person name="Girard L."/>
            <person name="Lood C."/>
            <person name="Vandamme P."/>
            <person name="Rokni-Zadeh H."/>
            <person name="Van Noort V."/>
            <person name="Hofte M."/>
            <person name="Lavigne R."/>
            <person name="De Mot R."/>
        </authorList>
    </citation>
    <scope>NUCLEOTIDE SEQUENCE</scope>
    <source>
        <strain evidence="2">SWRI103</strain>
    </source>
</reference>
<feature type="domain" description="Peptidase C14 caspase" evidence="1">
    <location>
        <begin position="24"/>
        <end position="223"/>
    </location>
</feature>
<proteinExistence type="predicted"/>
<dbReference type="InterPro" id="IPR011600">
    <property type="entry name" value="Pept_C14_caspase"/>
</dbReference>
<name>A0ABS6P3M9_9PSED</name>
<dbReference type="RefSeq" id="WP_217894934.1">
    <property type="nucleotide sequence ID" value="NZ_JAHSTY010000002.1"/>
</dbReference>
<sequence>MKRKFKAAKPVVASKNQTKFSRVTAFIVAVENYRMNALPVVDYAHADAEAFAEWVSTVYTDLADAPPTVTLLKDSDASLAALQSDLAYAIQTLQPEELFIFYYAGHGFHGAGGNRLSAYDTNRVNIAGTSLMMRDDLLEPLQASACQQALIFVDACAENFKGVVKSRDVISNLEADEVDEFLNENWYLGVFLSCSPGEKSFPSTDLKHGIWTHFLLEALNGRAPDALTRDRWLTDIGLRDYLRKEVPHYITYETTLKATQRPQAILNASGSFKIHHVKEEATEPLDASLSSIKLHNTSVYLEGVETGAIRSLEGFSTAKKHRVPTDLNDAAELWCRRLLDEQVAEYLQHIYDTSKRALTNGRRRVRKEYDLGIGDVHSDIFRYSIVAGQNPDDPAEFEIRRTFELREGWEAERDAIEEILDRNLDSLIISFSRLDESFEELVDRIEDISEASGGHAEDDSRTGSVSYSHDDTTFNFNIKKNQLEIWVRGMKDLELLDQVQQIQLGITNKSPMLAPPLDA</sequence>
<evidence type="ECO:0000313" key="3">
    <source>
        <dbReference type="Proteomes" id="UP001048976"/>
    </source>
</evidence>
<protein>
    <submittedName>
        <fullName evidence="2">Caspase family protein</fullName>
    </submittedName>
</protein>
<dbReference type="EMBL" id="JAHSTY010000002">
    <property type="protein sequence ID" value="MBV4455079.1"/>
    <property type="molecule type" value="Genomic_DNA"/>
</dbReference>
<dbReference type="Proteomes" id="UP001048976">
    <property type="component" value="Unassembled WGS sequence"/>
</dbReference>
<gene>
    <name evidence="2" type="ORF">KVG91_21070</name>
</gene>